<feature type="domain" description="Cytochrome C biogenesis protein transmembrane" evidence="7">
    <location>
        <begin position="38"/>
        <end position="243"/>
    </location>
</feature>
<comment type="subcellular location">
    <subcellularLocation>
        <location evidence="1">Membrane</location>
        <topology evidence="1">Multi-pass membrane protein</topology>
    </subcellularLocation>
</comment>
<evidence type="ECO:0000256" key="2">
    <source>
        <dbReference type="ARBA" id="ARBA00006143"/>
    </source>
</evidence>
<keyword evidence="3 6" id="KW-0812">Transmembrane</keyword>
<dbReference type="GO" id="GO:0017004">
    <property type="term" value="P:cytochrome complex assembly"/>
    <property type="evidence" value="ECO:0007669"/>
    <property type="project" value="InterPro"/>
</dbReference>
<dbReference type="GO" id="GO:0016020">
    <property type="term" value="C:membrane"/>
    <property type="evidence" value="ECO:0007669"/>
    <property type="project" value="UniProtKB-SubCell"/>
</dbReference>
<evidence type="ECO:0000256" key="4">
    <source>
        <dbReference type="ARBA" id="ARBA00022989"/>
    </source>
</evidence>
<name>A0A164YWT7_9SYNE</name>
<keyword evidence="5 6" id="KW-0472">Membrane</keyword>
<dbReference type="EMBL" id="FITM01000084">
    <property type="protein sequence ID" value="SAY38776.1"/>
    <property type="molecule type" value="Genomic_DNA"/>
</dbReference>
<accession>A0A164YWT7</accession>
<reference evidence="9" key="1">
    <citation type="submission" date="2016-02" db="EMBL/GenBank/DDBJ databases">
        <authorList>
            <person name="liu f."/>
        </authorList>
    </citation>
    <scope>NUCLEOTIDE SEQUENCE [LARGE SCALE GENOMIC DNA]</scope>
</reference>
<evidence type="ECO:0000313" key="9">
    <source>
        <dbReference type="Proteomes" id="UP000182631"/>
    </source>
</evidence>
<dbReference type="AlphaFoldDB" id="A0A164YWT7"/>
<dbReference type="PANTHER" id="PTHR31272:SF6">
    <property type="entry name" value="CYTOCHROME C-TYPE BIOGENESIS CCDA-LIKE CHLOROPLASTIC PROTEIN"/>
    <property type="match status" value="1"/>
</dbReference>
<feature type="transmembrane region" description="Helical" evidence="6">
    <location>
        <begin position="82"/>
        <end position="105"/>
    </location>
</feature>
<feature type="transmembrane region" description="Helical" evidence="6">
    <location>
        <begin position="156"/>
        <end position="181"/>
    </location>
</feature>
<dbReference type="InterPro" id="IPR051790">
    <property type="entry name" value="Cytochrome_c-biogenesis_DsbD"/>
</dbReference>
<evidence type="ECO:0000256" key="1">
    <source>
        <dbReference type="ARBA" id="ARBA00004141"/>
    </source>
</evidence>
<dbReference type="RefSeq" id="WP_257242988.1">
    <property type="nucleotide sequence ID" value="NZ_FITM01000084.1"/>
</dbReference>
<feature type="transmembrane region" description="Helical" evidence="6">
    <location>
        <begin position="187"/>
        <end position="214"/>
    </location>
</feature>
<gene>
    <name evidence="8" type="ORF">FLM9_728</name>
</gene>
<feature type="transmembrane region" description="Helical" evidence="6">
    <location>
        <begin position="35"/>
        <end position="61"/>
    </location>
</feature>
<comment type="similarity">
    <text evidence="2">Belongs to the DsbD family.</text>
</comment>
<protein>
    <submittedName>
        <fullName evidence="8">Cytochrome c-type biogenesis protein CcdA (DsbD analog)</fullName>
    </submittedName>
</protein>
<organism evidence="8 9">
    <name type="scientific">Candidatus Synechococcus spongiarum</name>
    <dbReference type="NCBI Taxonomy" id="431041"/>
    <lineage>
        <taxon>Bacteria</taxon>
        <taxon>Bacillati</taxon>
        <taxon>Cyanobacteriota</taxon>
        <taxon>Cyanophyceae</taxon>
        <taxon>Synechococcales</taxon>
        <taxon>Synechococcaceae</taxon>
        <taxon>Synechococcus</taxon>
    </lineage>
</organism>
<keyword evidence="9" id="KW-1185">Reference proteome</keyword>
<sequence>MVKVVALLASAVDFGLADASRWGEHLLNQSLTAPWPLSLAVVTLLGLLTSLGPCSLSLLPVTMAFLAGTNSGTLGPWQRSSAFAGGVVVTLTGLGLLSALMGRIYGQIPALATALVAGLAVVMGLNLLELLPMAWPTGPTGPWIHGRIPAALTPTAAGLAFGLAASPCTTPVLAVLLAWIGSDGRPLLGAVLLAGFGVGQVLPLLLVGTAAASLPRLLALRAWTRWIPRFSGAVLVSVGSILLLSQLPLPA</sequence>
<evidence type="ECO:0000313" key="8">
    <source>
        <dbReference type="EMBL" id="SAY38776.1"/>
    </source>
</evidence>
<evidence type="ECO:0000256" key="3">
    <source>
        <dbReference type="ARBA" id="ARBA00022692"/>
    </source>
</evidence>
<keyword evidence="4 6" id="KW-1133">Transmembrane helix</keyword>
<evidence type="ECO:0000256" key="5">
    <source>
        <dbReference type="ARBA" id="ARBA00023136"/>
    </source>
</evidence>
<evidence type="ECO:0000256" key="6">
    <source>
        <dbReference type="SAM" id="Phobius"/>
    </source>
</evidence>
<dbReference type="Proteomes" id="UP000182631">
    <property type="component" value="Unassembled WGS sequence"/>
</dbReference>
<dbReference type="Pfam" id="PF02683">
    <property type="entry name" value="DsbD_TM"/>
    <property type="match status" value="1"/>
</dbReference>
<feature type="transmembrane region" description="Helical" evidence="6">
    <location>
        <begin position="111"/>
        <end position="135"/>
    </location>
</feature>
<dbReference type="PANTHER" id="PTHR31272">
    <property type="entry name" value="CYTOCHROME C-TYPE BIOGENESIS PROTEIN HI_1454-RELATED"/>
    <property type="match status" value="1"/>
</dbReference>
<evidence type="ECO:0000259" key="7">
    <source>
        <dbReference type="Pfam" id="PF02683"/>
    </source>
</evidence>
<feature type="transmembrane region" description="Helical" evidence="6">
    <location>
        <begin position="226"/>
        <end position="247"/>
    </location>
</feature>
<proteinExistence type="inferred from homology"/>
<dbReference type="InterPro" id="IPR003834">
    <property type="entry name" value="Cyt_c_assmbl_TM_dom"/>
</dbReference>